<dbReference type="Gene3D" id="3.30.200.20">
    <property type="entry name" value="Phosphorylase Kinase, domain 1"/>
    <property type="match status" value="1"/>
</dbReference>
<keyword evidence="3 6" id="KW-0547">Nucleotide-binding</keyword>
<feature type="domain" description="Protein kinase" evidence="8">
    <location>
        <begin position="21"/>
        <end position="351"/>
    </location>
</feature>
<dbReference type="SMART" id="SM00220">
    <property type="entry name" value="S_TKc"/>
    <property type="match status" value="1"/>
</dbReference>
<reference evidence="9" key="1">
    <citation type="submission" date="2020-06" db="EMBL/GenBank/DDBJ databases">
        <title>WGS assembly of Ceratodon purpureus strain R40.</title>
        <authorList>
            <person name="Carey S.B."/>
            <person name="Jenkins J."/>
            <person name="Shu S."/>
            <person name="Lovell J.T."/>
            <person name="Sreedasyam A."/>
            <person name="Maumus F."/>
            <person name="Tiley G.P."/>
            <person name="Fernandez-Pozo N."/>
            <person name="Barry K."/>
            <person name="Chen C."/>
            <person name="Wang M."/>
            <person name="Lipzen A."/>
            <person name="Daum C."/>
            <person name="Saski C.A."/>
            <person name="Payton A.C."/>
            <person name="Mcbreen J.C."/>
            <person name="Conrad R.E."/>
            <person name="Kollar L.M."/>
            <person name="Olsson S."/>
            <person name="Huttunen S."/>
            <person name="Landis J.B."/>
            <person name="Wickett N.J."/>
            <person name="Johnson M.G."/>
            <person name="Rensing S.A."/>
            <person name="Grimwood J."/>
            <person name="Schmutz J."/>
            <person name="Mcdaniel S.F."/>
        </authorList>
    </citation>
    <scope>NUCLEOTIDE SEQUENCE</scope>
    <source>
        <strain evidence="9">R40</strain>
    </source>
</reference>
<evidence type="ECO:0000256" key="5">
    <source>
        <dbReference type="ARBA" id="ARBA00022840"/>
    </source>
</evidence>
<keyword evidence="10" id="KW-1185">Reference proteome</keyword>
<evidence type="ECO:0000256" key="3">
    <source>
        <dbReference type="ARBA" id="ARBA00022741"/>
    </source>
</evidence>
<evidence type="ECO:0000256" key="1">
    <source>
        <dbReference type="ARBA" id="ARBA00022527"/>
    </source>
</evidence>
<dbReference type="EMBL" id="CM026423">
    <property type="protein sequence ID" value="KAG0584391.1"/>
    <property type="molecule type" value="Genomic_DNA"/>
</dbReference>
<dbReference type="Gene3D" id="1.10.510.10">
    <property type="entry name" value="Transferase(Phosphotransferase) domain 1"/>
    <property type="match status" value="1"/>
</dbReference>
<evidence type="ECO:0000256" key="4">
    <source>
        <dbReference type="ARBA" id="ARBA00022777"/>
    </source>
</evidence>
<dbReference type="PROSITE" id="PS50011">
    <property type="entry name" value="PROTEIN_KINASE_DOM"/>
    <property type="match status" value="1"/>
</dbReference>
<dbReference type="InterPro" id="IPR051681">
    <property type="entry name" value="Ser/Thr_Kinases-Pseudokinases"/>
</dbReference>
<evidence type="ECO:0000256" key="7">
    <source>
        <dbReference type="SAM" id="MobiDB-lite"/>
    </source>
</evidence>
<evidence type="ECO:0000259" key="8">
    <source>
        <dbReference type="PROSITE" id="PS50011"/>
    </source>
</evidence>
<evidence type="ECO:0000313" key="10">
    <source>
        <dbReference type="Proteomes" id="UP000822688"/>
    </source>
</evidence>
<sequence>MASSYQEVAPVSQRMLDSTELPSKRSLGRGLSGVTYETEWLGNKYARKDFPLGSMKHNHVFEKEVKSLFDLDHPNLVKCVGYTIGKSSCSLVQEYVNDNLQNTMEKRIEAQRKKLDSPPQSRVLDIEEIRRLVNESEKTGQSSDSHENIVPFEPPEAMAIILQIATGMEYLHDHGIAHGDLKPSNVLLSSKSGVLKVKVADFGLLETKKRIKMVSKRARHLEILTWKAPELLEKLLGPKTENSNDPFTESDTNSEESRSCENFKKSKLAMADVYSFGLTCLHILGEELMDPDLSLNQLREKRTSPGFRHKVPSACPEYLEILLHSISEFEFSRRPTFSYIRTLLEKFHPKHIPHDLSEEGEEIKNDQVFRGVKSEEIGRIKKDEQVFGKTKIDGKVGGGMKKDGPIVELRKDKGQFIGEMKKDGPIVMKDKGPFIGEMKKEKTSIYLLPIKQQPNYGVRIKMKDEEMKKEKYVEKSLFKRVLDIERGQGELSNFIFSYLYSNIILEKW</sequence>
<evidence type="ECO:0000256" key="2">
    <source>
        <dbReference type="ARBA" id="ARBA00022679"/>
    </source>
</evidence>
<dbReference type="InterPro" id="IPR001245">
    <property type="entry name" value="Ser-Thr/Tyr_kinase_cat_dom"/>
</dbReference>
<keyword evidence="2" id="KW-0808">Transferase</keyword>
<dbReference type="InterPro" id="IPR008271">
    <property type="entry name" value="Ser/Thr_kinase_AS"/>
</dbReference>
<dbReference type="SUPFAM" id="SSF56112">
    <property type="entry name" value="Protein kinase-like (PK-like)"/>
    <property type="match status" value="1"/>
</dbReference>
<dbReference type="Pfam" id="PF07714">
    <property type="entry name" value="PK_Tyr_Ser-Thr"/>
    <property type="match status" value="1"/>
</dbReference>
<dbReference type="GO" id="GO:0004674">
    <property type="term" value="F:protein serine/threonine kinase activity"/>
    <property type="evidence" value="ECO:0007669"/>
    <property type="project" value="UniProtKB-KW"/>
</dbReference>
<dbReference type="InterPro" id="IPR017441">
    <property type="entry name" value="Protein_kinase_ATP_BS"/>
</dbReference>
<protein>
    <recommendedName>
        <fullName evidence="8">Protein kinase domain-containing protein</fullName>
    </recommendedName>
</protein>
<proteinExistence type="predicted"/>
<comment type="caution">
    <text evidence="9">The sequence shown here is derived from an EMBL/GenBank/DDBJ whole genome shotgun (WGS) entry which is preliminary data.</text>
</comment>
<dbReference type="InterPro" id="IPR000719">
    <property type="entry name" value="Prot_kinase_dom"/>
</dbReference>
<dbReference type="InterPro" id="IPR011009">
    <property type="entry name" value="Kinase-like_dom_sf"/>
</dbReference>
<dbReference type="PROSITE" id="PS00107">
    <property type="entry name" value="PROTEIN_KINASE_ATP"/>
    <property type="match status" value="1"/>
</dbReference>
<name>A0A8T0INI5_CERPU</name>
<dbReference type="AlphaFoldDB" id="A0A8T0INI5"/>
<keyword evidence="1" id="KW-0723">Serine/threonine-protein kinase</keyword>
<dbReference type="Proteomes" id="UP000822688">
    <property type="component" value="Chromosome 3"/>
</dbReference>
<keyword evidence="5 6" id="KW-0067">ATP-binding</keyword>
<evidence type="ECO:0000313" key="9">
    <source>
        <dbReference type="EMBL" id="KAG0584391.1"/>
    </source>
</evidence>
<gene>
    <name evidence="9" type="ORF">KC19_3G207200</name>
</gene>
<evidence type="ECO:0000256" key="6">
    <source>
        <dbReference type="PROSITE-ProRule" id="PRU10141"/>
    </source>
</evidence>
<dbReference type="PROSITE" id="PS00108">
    <property type="entry name" value="PROTEIN_KINASE_ST"/>
    <property type="match status" value="1"/>
</dbReference>
<accession>A0A8T0INI5</accession>
<dbReference type="PANTHER" id="PTHR44329:SF260">
    <property type="entry name" value="PROTEIN KINASE DOMAIN-CONTAINING PROTEIN"/>
    <property type="match status" value="1"/>
</dbReference>
<dbReference type="PANTHER" id="PTHR44329">
    <property type="entry name" value="SERINE/THREONINE-PROTEIN KINASE TNNI3K-RELATED"/>
    <property type="match status" value="1"/>
</dbReference>
<feature type="region of interest" description="Disordered" evidence="7">
    <location>
        <begin position="237"/>
        <end position="259"/>
    </location>
</feature>
<feature type="compositionally biased region" description="Polar residues" evidence="7">
    <location>
        <begin position="240"/>
        <end position="251"/>
    </location>
</feature>
<dbReference type="GO" id="GO:0005524">
    <property type="term" value="F:ATP binding"/>
    <property type="evidence" value="ECO:0007669"/>
    <property type="project" value="UniProtKB-UniRule"/>
</dbReference>
<organism evidence="9 10">
    <name type="scientific">Ceratodon purpureus</name>
    <name type="common">Fire moss</name>
    <name type="synonym">Dicranum purpureum</name>
    <dbReference type="NCBI Taxonomy" id="3225"/>
    <lineage>
        <taxon>Eukaryota</taxon>
        <taxon>Viridiplantae</taxon>
        <taxon>Streptophyta</taxon>
        <taxon>Embryophyta</taxon>
        <taxon>Bryophyta</taxon>
        <taxon>Bryophytina</taxon>
        <taxon>Bryopsida</taxon>
        <taxon>Dicranidae</taxon>
        <taxon>Pseudoditrichales</taxon>
        <taxon>Ditrichaceae</taxon>
        <taxon>Ceratodon</taxon>
    </lineage>
</organism>
<feature type="binding site" evidence="6">
    <location>
        <position position="48"/>
    </location>
    <ligand>
        <name>ATP</name>
        <dbReference type="ChEBI" id="CHEBI:30616"/>
    </ligand>
</feature>
<keyword evidence="4" id="KW-0418">Kinase</keyword>
<feature type="region of interest" description="Disordered" evidence="7">
    <location>
        <begin position="1"/>
        <end position="20"/>
    </location>
</feature>